<proteinExistence type="predicted"/>
<protein>
    <recommendedName>
        <fullName evidence="5">Pupal cuticle protein</fullName>
    </recommendedName>
</protein>
<feature type="compositionally biased region" description="Polar residues" evidence="1">
    <location>
        <begin position="289"/>
        <end position="303"/>
    </location>
</feature>
<dbReference type="EMBL" id="GL452135">
    <property type="protein sequence ID" value="EFN77844.1"/>
    <property type="molecule type" value="Genomic_DNA"/>
</dbReference>
<feature type="compositionally biased region" description="Basic residues" evidence="1">
    <location>
        <begin position="204"/>
        <end position="214"/>
    </location>
</feature>
<sequence length="468" mass="50498">MQVLVILSAVLACAFARPGVLLNAPAAATLTHIAPLAYAKLVPGAPIGLDGRVVDTPEVALAKAEHAAAHINQKIDLAKETVKSTDYHVIAYEAPAAVVATEEHLVQPVALATKLVPGAPIGLDGRVVDTPEVALAKAEHAAAHVNERLGHEATKLAASHQLLPLVVSAYATPEHKTPNRRPGISLLVRASTDVGQQRSYSVEKKKKKKKKEKEKKRETGQEHTPLDFVMRGLPQQVAPSYAPPAPVGEDGNVIDTPEVAQAKAAHFAEFARAAARAAVSEEKERQQEQQHGYNPHISSSTHIYPATQPTAVPYLRQTNYQQPTPTYQTVNHVPTSIYNPASYHQQPQRYEARANFVGQKNYALPSKTTTFVPAPLGEDGTVVDTPEVAALKAARLAELAEAEARAYKHASTQQYNPEEDQGQGYPAAGPAPINYLGPGAARSPYYGVQSYANYQPHHYRPQHLVGNY</sequence>
<feature type="compositionally biased region" description="Basic and acidic residues" evidence="1">
    <location>
        <begin position="215"/>
        <end position="224"/>
    </location>
</feature>
<dbReference type="OMA" id="FVGQKNY"/>
<evidence type="ECO:0008006" key="5">
    <source>
        <dbReference type="Google" id="ProtNLM"/>
    </source>
</evidence>
<feature type="signal peptide" evidence="2">
    <location>
        <begin position="1"/>
        <end position="16"/>
    </location>
</feature>
<evidence type="ECO:0000256" key="2">
    <source>
        <dbReference type="SAM" id="SignalP"/>
    </source>
</evidence>
<reference evidence="3 4" key="1">
    <citation type="journal article" date="2010" name="Science">
        <title>Genomic comparison of the ants Camponotus floridanus and Harpegnathos saltator.</title>
        <authorList>
            <person name="Bonasio R."/>
            <person name="Zhang G."/>
            <person name="Ye C."/>
            <person name="Mutti N.S."/>
            <person name="Fang X."/>
            <person name="Qin N."/>
            <person name="Donahue G."/>
            <person name="Yang P."/>
            <person name="Li Q."/>
            <person name="Li C."/>
            <person name="Zhang P."/>
            <person name="Huang Z."/>
            <person name="Berger S.L."/>
            <person name="Reinberg D."/>
            <person name="Wang J."/>
            <person name="Liebig J."/>
        </authorList>
    </citation>
    <scope>NUCLEOTIDE SEQUENCE [LARGE SCALE GENOMIC DNA]</scope>
    <source>
        <strain evidence="3 4">R22 G/1</strain>
    </source>
</reference>
<name>E2C2I8_HARSA</name>
<feature type="chain" id="PRO_5005672871" description="Pupal cuticle protein" evidence="2">
    <location>
        <begin position="17"/>
        <end position="468"/>
    </location>
</feature>
<keyword evidence="2" id="KW-0732">Signal</keyword>
<dbReference type="InParanoid" id="E2C2I8"/>
<feature type="region of interest" description="Disordered" evidence="1">
    <location>
        <begin position="282"/>
        <end position="303"/>
    </location>
</feature>
<dbReference type="OrthoDB" id="7697492at2759"/>
<accession>E2C2I8</accession>
<evidence type="ECO:0000313" key="4">
    <source>
        <dbReference type="Proteomes" id="UP000008237"/>
    </source>
</evidence>
<dbReference type="AlphaFoldDB" id="E2C2I8"/>
<feature type="region of interest" description="Disordered" evidence="1">
    <location>
        <begin position="411"/>
        <end position="430"/>
    </location>
</feature>
<dbReference type="Proteomes" id="UP000008237">
    <property type="component" value="Unassembled WGS sequence"/>
</dbReference>
<evidence type="ECO:0000256" key="1">
    <source>
        <dbReference type="SAM" id="MobiDB-lite"/>
    </source>
</evidence>
<keyword evidence="4" id="KW-1185">Reference proteome</keyword>
<dbReference type="FunCoup" id="E2C2I8">
    <property type="interactions" value="17"/>
</dbReference>
<feature type="region of interest" description="Disordered" evidence="1">
    <location>
        <begin position="197"/>
        <end position="224"/>
    </location>
</feature>
<organism evidence="4">
    <name type="scientific">Harpegnathos saltator</name>
    <name type="common">Jerdon's jumping ant</name>
    <dbReference type="NCBI Taxonomy" id="610380"/>
    <lineage>
        <taxon>Eukaryota</taxon>
        <taxon>Metazoa</taxon>
        <taxon>Ecdysozoa</taxon>
        <taxon>Arthropoda</taxon>
        <taxon>Hexapoda</taxon>
        <taxon>Insecta</taxon>
        <taxon>Pterygota</taxon>
        <taxon>Neoptera</taxon>
        <taxon>Endopterygota</taxon>
        <taxon>Hymenoptera</taxon>
        <taxon>Apocrita</taxon>
        <taxon>Aculeata</taxon>
        <taxon>Formicoidea</taxon>
        <taxon>Formicidae</taxon>
        <taxon>Ponerinae</taxon>
        <taxon>Ponerini</taxon>
        <taxon>Harpegnathos</taxon>
    </lineage>
</organism>
<gene>
    <name evidence="3" type="ORF">EAI_11751</name>
</gene>
<evidence type="ECO:0000313" key="3">
    <source>
        <dbReference type="EMBL" id="EFN77844.1"/>
    </source>
</evidence>